<comment type="subcellular location">
    <subcellularLocation>
        <location evidence="1">Cell inner membrane</location>
        <topology evidence="1">Multi-pass membrane protein</topology>
    </subcellularLocation>
    <subcellularLocation>
        <location evidence="10">Cell membrane</location>
        <topology evidence="10">Multi-pass membrane protein</topology>
    </subcellularLocation>
</comment>
<dbReference type="InterPro" id="IPR045324">
    <property type="entry name" value="Small_multidrug_res"/>
</dbReference>
<evidence type="ECO:0000256" key="11">
    <source>
        <dbReference type="SAM" id="Phobius"/>
    </source>
</evidence>
<dbReference type="RefSeq" id="WP_152043920.1">
    <property type="nucleotide sequence ID" value="NZ_CP129514.1"/>
</dbReference>
<name>A0A8I1G1U9_ENTAS</name>
<comment type="similarity">
    <text evidence="10">Belongs to the drug/metabolite transporter (DMT) superfamily. Small multidrug resistance (SMR) (TC 2.A.7.1) family.</text>
</comment>
<dbReference type="GO" id="GO:0015220">
    <property type="term" value="F:choline transmembrane transporter activity"/>
    <property type="evidence" value="ECO:0007669"/>
    <property type="project" value="TreeGrafter"/>
</dbReference>
<evidence type="ECO:0000256" key="10">
    <source>
        <dbReference type="RuleBase" id="RU003942"/>
    </source>
</evidence>
<dbReference type="Gene3D" id="1.10.3730.20">
    <property type="match status" value="1"/>
</dbReference>
<dbReference type="EMBL" id="JAELXN010000207">
    <property type="protein sequence ID" value="MBJ6599013.1"/>
    <property type="molecule type" value="Genomic_DNA"/>
</dbReference>
<gene>
    <name evidence="12" type="ORF">JGT27_25450</name>
</gene>
<accession>A0A8I1G1U9</accession>
<proteinExistence type="inferred from homology"/>
<evidence type="ECO:0000256" key="2">
    <source>
        <dbReference type="ARBA" id="ARBA00011358"/>
    </source>
</evidence>
<evidence type="ECO:0000256" key="4">
    <source>
        <dbReference type="ARBA" id="ARBA00022448"/>
    </source>
</evidence>
<keyword evidence="8 11" id="KW-1133">Transmembrane helix</keyword>
<keyword evidence="6" id="KW-0997">Cell inner membrane</keyword>
<organism evidence="12 13">
    <name type="scientific">Enterobacter asburiae</name>
    <dbReference type="NCBI Taxonomy" id="61645"/>
    <lineage>
        <taxon>Bacteria</taxon>
        <taxon>Pseudomonadati</taxon>
        <taxon>Pseudomonadota</taxon>
        <taxon>Gammaproteobacteria</taxon>
        <taxon>Enterobacterales</taxon>
        <taxon>Enterobacteriaceae</taxon>
        <taxon>Enterobacter</taxon>
        <taxon>Enterobacter cloacae complex</taxon>
    </lineage>
</organism>
<sequence length="114" mass="12403">MLKAWLFLILAITSEVFSVVFMKMTSHSDSLSSLALMYLTIIISFTLMALALKRIPLSVAYATWESIGLICVAAIGLFLFNEAISPFKAVALIMLVAGVILVNIGEHENGHTDV</sequence>
<evidence type="ECO:0000256" key="6">
    <source>
        <dbReference type="ARBA" id="ARBA00022519"/>
    </source>
</evidence>
<feature type="transmembrane region" description="Helical" evidence="11">
    <location>
        <begin position="34"/>
        <end position="52"/>
    </location>
</feature>
<reference evidence="12" key="1">
    <citation type="submission" date="2020-12" db="EMBL/GenBank/DDBJ databases">
        <title>Molecular epidemiology of VIM- metallo-b-lactamase-producing Enterobacter cloacae complex isolated in France between 2015 and 2018.</title>
        <authorList>
            <person name="Emeraud C."/>
            <person name="Petit C."/>
            <person name="Bonnin R."/>
            <person name="Naas T."/>
            <person name="Dortet L."/>
        </authorList>
    </citation>
    <scope>NUCLEOTIDE SEQUENCE</scope>
    <source>
        <strain evidence="12">170C2</strain>
    </source>
</reference>
<keyword evidence="4" id="KW-0813">Transport</keyword>
<dbReference type="GO" id="GO:0031460">
    <property type="term" value="P:glycine betaine transport"/>
    <property type="evidence" value="ECO:0007669"/>
    <property type="project" value="TreeGrafter"/>
</dbReference>
<dbReference type="PANTHER" id="PTHR30561:SF2">
    <property type="entry name" value="SPERMIDINE EXPORT PROTEIN MDTJ"/>
    <property type="match status" value="1"/>
</dbReference>
<evidence type="ECO:0000256" key="9">
    <source>
        <dbReference type="ARBA" id="ARBA00023136"/>
    </source>
</evidence>
<dbReference type="InterPro" id="IPR000390">
    <property type="entry name" value="Small_drug/metabolite_transptr"/>
</dbReference>
<keyword evidence="7 10" id="KW-0812">Transmembrane</keyword>
<keyword evidence="5" id="KW-1003">Cell membrane</keyword>
<keyword evidence="9 11" id="KW-0472">Membrane</keyword>
<protein>
    <recommendedName>
        <fullName evidence="3">Spermidine export protein MdtJ</fullName>
    </recommendedName>
</protein>
<comment type="subunit">
    <text evidence="2">Forms a complex with MdtI.</text>
</comment>
<comment type="caution">
    <text evidence="12">The sequence shown here is derived from an EMBL/GenBank/DDBJ whole genome shotgun (WGS) entry which is preliminary data.</text>
</comment>
<dbReference type="InterPro" id="IPR037185">
    <property type="entry name" value="EmrE-like"/>
</dbReference>
<dbReference type="Proteomes" id="UP000641429">
    <property type="component" value="Unassembled WGS sequence"/>
</dbReference>
<evidence type="ECO:0000256" key="3">
    <source>
        <dbReference type="ARBA" id="ARBA00021112"/>
    </source>
</evidence>
<evidence type="ECO:0000313" key="13">
    <source>
        <dbReference type="Proteomes" id="UP000641429"/>
    </source>
</evidence>
<dbReference type="GO" id="GO:1903711">
    <property type="term" value="P:spermidine transmembrane transport"/>
    <property type="evidence" value="ECO:0007669"/>
    <property type="project" value="TreeGrafter"/>
</dbReference>
<dbReference type="SUPFAM" id="SSF103481">
    <property type="entry name" value="Multidrug resistance efflux transporter EmrE"/>
    <property type="match status" value="1"/>
</dbReference>
<dbReference type="Pfam" id="PF00893">
    <property type="entry name" value="Multi_Drug_Res"/>
    <property type="match status" value="1"/>
</dbReference>
<evidence type="ECO:0000256" key="7">
    <source>
        <dbReference type="ARBA" id="ARBA00022692"/>
    </source>
</evidence>
<evidence type="ECO:0000256" key="1">
    <source>
        <dbReference type="ARBA" id="ARBA00004429"/>
    </source>
</evidence>
<evidence type="ECO:0000256" key="5">
    <source>
        <dbReference type="ARBA" id="ARBA00022475"/>
    </source>
</evidence>
<feature type="transmembrane region" description="Helical" evidence="11">
    <location>
        <begin position="59"/>
        <end position="80"/>
    </location>
</feature>
<dbReference type="GO" id="GO:0015297">
    <property type="term" value="F:antiporter activity"/>
    <property type="evidence" value="ECO:0007669"/>
    <property type="project" value="TreeGrafter"/>
</dbReference>
<dbReference type="GO" id="GO:0005886">
    <property type="term" value="C:plasma membrane"/>
    <property type="evidence" value="ECO:0007669"/>
    <property type="project" value="UniProtKB-SubCell"/>
</dbReference>
<feature type="transmembrane region" description="Helical" evidence="11">
    <location>
        <begin position="86"/>
        <end position="104"/>
    </location>
</feature>
<evidence type="ECO:0000256" key="8">
    <source>
        <dbReference type="ARBA" id="ARBA00022989"/>
    </source>
</evidence>
<dbReference type="AlphaFoldDB" id="A0A8I1G1U9"/>
<evidence type="ECO:0000313" key="12">
    <source>
        <dbReference type="EMBL" id="MBJ6599013.1"/>
    </source>
</evidence>
<dbReference type="PANTHER" id="PTHR30561">
    <property type="entry name" value="SMR FAMILY PROTON-DEPENDENT DRUG EFFLUX TRANSPORTER SUGE"/>
    <property type="match status" value="1"/>
</dbReference>
<dbReference type="GO" id="GO:0015199">
    <property type="term" value="F:amino-acid betaine transmembrane transporter activity"/>
    <property type="evidence" value="ECO:0007669"/>
    <property type="project" value="TreeGrafter"/>
</dbReference>